<dbReference type="AlphaFoldDB" id="A0A1V1P8E0"/>
<reference evidence="2" key="1">
    <citation type="submission" date="2012-11" db="EMBL/GenBank/DDBJ databases">
        <authorList>
            <person name="Lucero-Rivera Y.E."/>
            <person name="Tovar-Ramirez D."/>
        </authorList>
    </citation>
    <scope>NUCLEOTIDE SEQUENCE [LARGE SCALE GENOMIC DNA]</scope>
    <source>
        <strain evidence="2">Araruama</strain>
    </source>
</reference>
<protein>
    <submittedName>
        <fullName evidence="1">Uncharacterized protein</fullName>
    </submittedName>
</protein>
<sequence>MDEPMSDLKDTPQVNIDAVRTRLDSLDKKIGELLVKNETDNIKNVDQVIFNVMNSLYSKTQNESTFAISITNVFSKYKNGENPFNFSFDNELFKPLNLPNINDYKAKLNKTGVSETCIEITSHRLLVVEDVCKYKQAKNCRPENLRVLTREVEVLNNAISDSKIDNSKQILIKGYYIHVLLPIAFAIEYDYLERTVL</sequence>
<accession>A0A1V1P8E0</accession>
<organism evidence="1 2">
    <name type="scientific">Candidatus Magnetoglobus multicellularis str. Araruama</name>
    <dbReference type="NCBI Taxonomy" id="890399"/>
    <lineage>
        <taxon>Bacteria</taxon>
        <taxon>Pseudomonadati</taxon>
        <taxon>Thermodesulfobacteriota</taxon>
        <taxon>Desulfobacteria</taxon>
        <taxon>Desulfobacterales</taxon>
        <taxon>Desulfobacteraceae</taxon>
        <taxon>Candidatus Magnetoglobus</taxon>
    </lineage>
</organism>
<comment type="caution">
    <text evidence="1">The sequence shown here is derived from an EMBL/GenBank/DDBJ whole genome shotgun (WGS) entry which is preliminary data.</text>
</comment>
<dbReference type="Proteomes" id="UP000189670">
    <property type="component" value="Unassembled WGS sequence"/>
</dbReference>
<evidence type="ECO:0000313" key="1">
    <source>
        <dbReference type="EMBL" id="ETR71068.1"/>
    </source>
</evidence>
<name>A0A1V1P8E0_9BACT</name>
<dbReference type="EMBL" id="ATBP01000326">
    <property type="protein sequence ID" value="ETR71068.1"/>
    <property type="molecule type" value="Genomic_DNA"/>
</dbReference>
<proteinExistence type="predicted"/>
<evidence type="ECO:0000313" key="2">
    <source>
        <dbReference type="Proteomes" id="UP000189670"/>
    </source>
</evidence>
<gene>
    <name evidence="1" type="ORF">OMM_02768</name>
</gene>